<dbReference type="GO" id="GO:0005524">
    <property type="term" value="F:ATP binding"/>
    <property type="evidence" value="ECO:0007669"/>
    <property type="project" value="UniProtKB-UniRule"/>
</dbReference>
<dbReference type="GO" id="GO:0043752">
    <property type="term" value="F:adenosylcobinamide kinase activity"/>
    <property type="evidence" value="ECO:0007669"/>
    <property type="project" value="UniProtKB-EC"/>
</dbReference>
<accession>A0A845MFY9</accession>
<dbReference type="EC" id="2.7.7.62" evidence="14"/>
<feature type="binding site" evidence="16">
    <location>
        <begin position="10"/>
        <end position="17"/>
    </location>
    <ligand>
        <name>GTP</name>
        <dbReference type="ChEBI" id="CHEBI:37565"/>
    </ligand>
</feature>
<protein>
    <recommendedName>
        <fullName evidence="14">Bifunctional adenosylcobalamin biosynthesis protein</fullName>
        <ecNumber evidence="14">2.7.1.156</ecNumber>
        <ecNumber evidence="14">2.7.7.62</ecNumber>
    </recommendedName>
</protein>
<dbReference type="GO" id="GO:0009236">
    <property type="term" value="P:cobalamin biosynthetic process"/>
    <property type="evidence" value="ECO:0007669"/>
    <property type="project" value="UniProtKB-UniRule"/>
</dbReference>
<keyword evidence="18" id="KW-1185">Reference proteome</keyword>
<evidence type="ECO:0000256" key="15">
    <source>
        <dbReference type="PIRSR" id="PIRSR006135-1"/>
    </source>
</evidence>
<proteinExistence type="inferred from homology"/>
<dbReference type="GO" id="GO:0008820">
    <property type="term" value="F:cobinamide phosphate guanylyltransferase activity"/>
    <property type="evidence" value="ECO:0007669"/>
    <property type="project" value="UniProtKB-UniRule"/>
</dbReference>
<dbReference type="PIRSF" id="PIRSF006135">
    <property type="entry name" value="CobU"/>
    <property type="match status" value="1"/>
</dbReference>
<dbReference type="Proteomes" id="UP000445696">
    <property type="component" value="Unassembled WGS sequence"/>
</dbReference>
<evidence type="ECO:0000256" key="14">
    <source>
        <dbReference type="PIRNR" id="PIRNR006135"/>
    </source>
</evidence>
<dbReference type="PANTHER" id="PTHR34848">
    <property type="match status" value="1"/>
</dbReference>
<dbReference type="CDD" id="cd00544">
    <property type="entry name" value="CobU"/>
    <property type="match status" value="1"/>
</dbReference>
<evidence type="ECO:0000256" key="11">
    <source>
        <dbReference type="ARBA" id="ARBA00022777"/>
    </source>
</evidence>
<feature type="binding site" evidence="16">
    <location>
        <begin position="35"/>
        <end position="37"/>
    </location>
    <ligand>
        <name>GTP</name>
        <dbReference type="ChEBI" id="CHEBI:37565"/>
    </ligand>
</feature>
<comment type="caution">
    <text evidence="17">The sequence shown here is derived from an EMBL/GenBank/DDBJ whole genome shotgun (WGS) entry which is preliminary data.</text>
</comment>
<dbReference type="Gene3D" id="3.40.50.300">
    <property type="entry name" value="P-loop containing nucleotide triphosphate hydrolases"/>
    <property type="match status" value="1"/>
</dbReference>
<keyword evidence="8 14" id="KW-0169">Cobalamin biosynthesis</keyword>
<evidence type="ECO:0000256" key="12">
    <source>
        <dbReference type="ARBA" id="ARBA00022840"/>
    </source>
</evidence>
<keyword evidence="11 14" id="KW-0418">Kinase</keyword>
<comment type="pathway">
    <text evidence="5 14">Cofactor biosynthesis; adenosylcobalamin biosynthesis; adenosylcobalamin from cob(II)yrinate a,c-diamide: step 6/7.</text>
</comment>
<gene>
    <name evidence="17" type="primary">cobU</name>
    <name evidence="17" type="ORF">GQF03_06440</name>
</gene>
<keyword evidence="12 14" id="KW-0067">ATP-binding</keyword>
<comment type="pathway">
    <text evidence="6 14">Cofactor biosynthesis; adenosylcobalamin biosynthesis; adenosylcobalamin from cob(II)yrinate a,c-diamide: step 5/7.</text>
</comment>
<evidence type="ECO:0000256" key="10">
    <source>
        <dbReference type="ARBA" id="ARBA00022741"/>
    </source>
</evidence>
<dbReference type="OrthoDB" id="9788370at2"/>
<evidence type="ECO:0000256" key="7">
    <source>
        <dbReference type="ARBA" id="ARBA00007490"/>
    </source>
</evidence>
<feature type="binding site" evidence="16">
    <location>
        <begin position="52"/>
        <end position="55"/>
    </location>
    <ligand>
        <name>GTP</name>
        <dbReference type="ChEBI" id="CHEBI:37565"/>
    </ligand>
</feature>
<keyword evidence="10 14" id="KW-0547">Nucleotide-binding</keyword>
<evidence type="ECO:0000256" key="1">
    <source>
        <dbReference type="ARBA" id="ARBA00000312"/>
    </source>
</evidence>
<feature type="binding site" evidence="16">
    <location>
        <position position="63"/>
    </location>
    <ligand>
        <name>GTP</name>
        <dbReference type="ChEBI" id="CHEBI:37565"/>
    </ligand>
</feature>
<feature type="active site" description="GMP-histidine intermediate" evidence="15">
    <location>
        <position position="51"/>
    </location>
</feature>
<organism evidence="17 18">
    <name type="scientific">Sneathiella chungangensis</name>
    <dbReference type="NCBI Taxonomy" id="1418234"/>
    <lineage>
        <taxon>Bacteria</taxon>
        <taxon>Pseudomonadati</taxon>
        <taxon>Pseudomonadota</taxon>
        <taxon>Alphaproteobacteria</taxon>
        <taxon>Sneathiellales</taxon>
        <taxon>Sneathiellaceae</taxon>
        <taxon>Sneathiella</taxon>
    </lineage>
</organism>
<evidence type="ECO:0000256" key="3">
    <source>
        <dbReference type="ARBA" id="ARBA00001522"/>
    </source>
</evidence>
<evidence type="ECO:0000256" key="8">
    <source>
        <dbReference type="ARBA" id="ARBA00022573"/>
    </source>
</evidence>
<comment type="similarity">
    <text evidence="7 14">Belongs to the CobU/CobP family.</text>
</comment>
<dbReference type="EMBL" id="WTVA01000002">
    <property type="protein sequence ID" value="MZR21964.1"/>
    <property type="molecule type" value="Genomic_DNA"/>
</dbReference>
<evidence type="ECO:0000256" key="2">
    <source>
        <dbReference type="ARBA" id="ARBA00000711"/>
    </source>
</evidence>
<dbReference type="GO" id="GO:0005525">
    <property type="term" value="F:GTP binding"/>
    <property type="evidence" value="ECO:0007669"/>
    <property type="project" value="UniProtKB-UniRule"/>
</dbReference>
<evidence type="ECO:0000313" key="17">
    <source>
        <dbReference type="EMBL" id="MZR21964.1"/>
    </source>
</evidence>
<evidence type="ECO:0000256" key="13">
    <source>
        <dbReference type="ARBA" id="ARBA00023134"/>
    </source>
</evidence>
<evidence type="ECO:0000256" key="4">
    <source>
        <dbReference type="ARBA" id="ARBA00003889"/>
    </source>
</evidence>
<evidence type="ECO:0000256" key="5">
    <source>
        <dbReference type="ARBA" id="ARBA00004692"/>
    </source>
</evidence>
<name>A0A845MFY9_9PROT</name>
<evidence type="ECO:0000256" key="16">
    <source>
        <dbReference type="PIRSR" id="PIRSR006135-2"/>
    </source>
</evidence>
<reference evidence="17 18" key="1">
    <citation type="journal article" date="2014" name="Int. J. Syst. Evol. Microbiol.">
        <title>Sneathiella chungangensis sp. nov., isolated from a marine sand, and emended description of the genus Sneathiella.</title>
        <authorList>
            <person name="Siamphan C."/>
            <person name="Kim H."/>
            <person name="Lee J.S."/>
            <person name="Kim W."/>
        </authorList>
    </citation>
    <scope>NUCLEOTIDE SEQUENCE [LARGE SCALE GENOMIC DNA]</scope>
    <source>
        <strain evidence="17 18">KCTC 32476</strain>
    </source>
</reference>
<feature type="binding site" evidence="16">
    <location>
        <position position="85"/>
    </location>
    <ligand>
        <name>GTP</name>
        <dbReference type="ChEBI" id="CHEBI:37565"/>
    </ligand>
</feature>
<dbReference type="PANTHER" id="PTHR34848:SF1">
    <property type="entry name" value="BIFUNCTIONAL ADENOSYLCOBALAMIN BIOSYNTHESIS PROTEIN COBU"/>
    <property type="match status" value="1"/>
</dbReference>
<evidence type="ECO:0000313" key="18">
    <source>
        <dbReference type="Proteomes" id="UP000445696"/>
    </source>
</evidence>
<comment type="catalytic activity">
    <reaction evidence="3">
        <text>adenosylcob(III)inamide + GTP = adenosylcob(III)inamide phosphate + GDP + H(+)</text>
        <dbReference type="Rhea" id="RHEA:15765"/>
        <dbReference type="ChEBI" id="CHEBI:2480"/>
        <dbReference type="ChEBI" id="CHEBI:15378"/>
        <dbReference type="ChEBI" id="CHEBI:37565"/>
        <dbReference type="ChEBI" id="CHEBI:58189"/>
        <dbReference type="ChEBI" id="CHEBI:58502"/>
        <dbReference type="EC" id="2.7.1.156"/>
    </reaction>
</comment>
<keyword evidence="13 14" id="KW-0342">GTP-binding</keyword>
<keyword evidence="17" id="KW-0548">Nucleotidyltransferase</keyword>
<dbReference type="AlphaFoldDB" id="A0A845MFY9"/>
<sequence>MQGEITLILGGVRSGKSKFAETYVIEHGAPRLYLATAEAFDSEMADRIARHRLDRGEGWTTIEAPLDLSGALAANSTVDNIILVDCLTLWLSNLMGHNRDVEEDIDRFFKTLSGLPGPVVFVSNEVGQGIVPDNALARAFRDHAGRLHQRLAHIAGKVYFITAGLPQRLK</sequence>
<dbReference type="NCBIfam" id="NF004469">
    <property type="entry name" value="PRK05800.1"/>
    <property type="match status" value="1"/>
</dbReference>
<dbReference type="SUPFAM" id="SSF52540">
    <property type="entry name" value="P-loop containing nucleoside triphosphate hydrolases"/>
    <property type="match status" value="1"/>
</dbReference>
<comment type="function">
    <text evidence="4 14">Catalyzes ATP-dependent phosphorylation of adenosylcobinamide and addition of GMP to adenosylcobinamide phosphate.</text>
</comment>
<comment type="catalytic activity">
    <reaction evidence="1 14">
        <text>adenosylcob(III)inamide + ATP = adenosylcob(III)inamide phosphate + ADP + H(+)</text>
        <dbReference type="Rhea" id="RHEA:15769"/>
        <dbReference type="ChEBI" id="CHEBI:2480"/>
        <dbReference type="ChEBI" id="CHEBI:15378"/>
        <dbReference type="ChEBI" id="CHEBI:30616"/>
        <dbReference type="ChEBI" id="CHEBI:58502"/>
        <dbReference type="ChEBI" id="CHEBI:456216"/>
        <dbReference type="EC" id="2.7.1.156"/>
    </reaction>
</comment>
<dbReference type="UniPathway" id="UPA00148">
    <property type="reaction ID" value="UER00236"/>
</dbReference>
<evidence type="ECO:0000256" key="6">
    <source>
        <dbReference type="ARBA" id="ARBA00005159"/>
    </source>
</evidence>
<dbReference type="EC" id="2.7.1.156" evidence="14"/>
<dbReference type="InterPro" id="IPR003203">
    <property type="entry name" value="CobU/CobP"/>
</dbReference>
<dbReference type="Pfam" id="PF02283">
    <property type="entry name" value="CobU"/>
    <property type="match status" value="1"/>
</dbReference>
<keyword evidence="9 14" id="KW-0808">Transferase</keyword>
<dbReference type="InterPro" id="IPR027417">
    <property type="entry name" value="P-loop_NTPase"/>
</dbReference>
<comment type="catalytic activity">
    <reaction evidence="2 14">
        <text>adenosylcob(III)inamide phosphate + GTP + H(+) = adenosylcob(III)inamide-GDP + diphosphate</text>
        <dbReference type="Rhea" id="RHEA:22712"/>
        <dbReference type="ChEBI" id="CHEBI:15378"/>
        <dbReference type="ChEBI" id="CHEBI:33019"/>
        <dbReference type="ChEBI" id="CHEBI:37565"/>
        <dbReference type="ChEBI" id="CHEBI:58502"/>
        <dbReference type="ChEBI" id="CHEBI:60487"/>
        <dbReference type="EC" id="2.7.7.62"/>
    </reaction>
</comment>
<dbReference type="RefSeq" id="WP_161338388.1">
    <property type="nucleotide sequence ID" value="NZ_JBHSDG010000006.1"/>
</dbReference>
<evidence type="ECO:0000256" key="9">
    <source>
        <dbReference type="ARBA" id="ARBA00022679"/>
    </source>
</evidence>